<evidence type="ECO:0000256" key="6">
    <source>
        <dbReference type="ARBA" id="ARBA00022692"/>
    </source>
</evidence>
<evidence type="ECO:0000256" key="4">
    <source>
        <dbReference type="ARBA" id="ARBA00021581"/>
    </source>
</evidence>
<keyword evidence="7 17" id="KW-0378">Hydrolase</keyword>
<dbReference type="NCBIfam" id="NF001395">
    <property type="entry name" value="PRK00281.3-1"/>
    <property type="match status" value="1"/>
</dbReference>
<dbReference type="RefSeq" id="WP_377824613.1">
    <property type="nucleotide sequence ID" value="NZ_JBHSWJ010000002.1"/>
</dbReference>
<evidence type="ECO:0000256" key="1">
    <source>
        <dbReference type="ARBA" id="ARBA00004651"/>
    </source>
</evidence>
<comment type="catalytic activity">
    <reaction evidence="16 17">
        <text>di-trans,octa-cis-undecaprenyl diphosphate + H2O = di-trans,octa-cis-undecaprenyl phosphate + phosphate + H(+)</text>
        <dbReference type="Rhea" id="RHEA:28094"/>
        <dbReference type="ChEBI" id="CHEBI:15377"/>
        <dbReference type="ChEBI" id="CHEBI:15378"/>
        <dbReference type="ChEBI" id="CHEBI:43474"/>
        <dbReference type="ChEBI" id="CHEBI:58405"/>
        <dbReference type="ChEBI" id="CHEBI:60392"/>
        <dbReference type="EC" id="3.6.1.27"/>
    </reaction>
</comment>
<evidence type="ECO:0000313" key="19">
    <source>
        <dbReference type="Proteomes" id="UP001596356"/>
    </source>
</evidence>
<evidence type="ECO:0000256" key="17">
    <source>
        <dbReference type="HAMAP-Rule" id="MF_01006"/>
    </source>
</evidence>
<keyword evidence="8 17" id="KW-0133">Cell shape</keyword>
<evidence type="ECO:0000256" key="10">
    <source>
        <dbReference type="ARBA" id="ARBA00022989"/>
    </source>
</evidence>
<feature type="transmembrane region" description="Helical" evidence="17">
    <location>
        <begin position="56"/>
        <end position="76"/>
    </location>
</feature>
<evidence type="ECO:0000256" key="2">
    <source>
        <dbReference type="ARBA" id="ARBA00010621"/>
    </source>
</evidence>
<evidence type="ECO:0000256" key="9">
    <source>
        <dbReference type="ARBA" id="ARBA00022984"/>
    </source>
</evidence>
<evidence type="ECO:0000256" key="12">
    <source>
        <dbReference type="ARBA" id="ARBA00023251"/>
    </source>
</evidence>
<dbReference type="GO" id="GO:0050380">
    <property type="term" value="F:undecaprenyl-diphosphatase activity"/>
    <property type="evidence" value="ECO:0007669"/>
    <property type="project" value="UniProtKB-EC"/>
</dbReference>
<dbReference type="EMBL" id="JBHSWJ010000002">
    <property type="protein sequence ID" value="MFC6715478.1"/>
    <property type="molecule type" value="Genomic_DNA"/>
</dbReference>
<dbReference type="PANTHER" id="PTHR30622:SF4">
    <property type="entry name" value="UNDECAPRENYL-DIPHOSPHATASE"/>
    <property type="match status" value="1"/>
</dbReference>
<comment type="subcellular location">
    <subcellularLocation>
        <location evidence="1 17">Cell membrane</location>
        <topology evidence="1 17">Multi-pass membrane protein</topology>
    </subcellularLocation>
</comment>
<evidence type="ECO:0000256" key="7">
    <source>
        <dbReference type="ARBA" id="ARBA00022801"/>
    </source>
</evidence>
<keyword evidence="6 17" id="KW-0812">Transmembrane</keyword>
<evidence type="ECO:0000256" key="15">
    <source>
        <dbReference type="ARBA" id="ARBA00032932"/>
    </source>
</evidence>
<comment type="similarity">
    <text evidence="2 17">Belongs to the UppP family.</text>
</comment>
<keyword evidence="19" id="KW-1185">Reference proteome</keyword>
<evidence type="ECO:0000256" key="8">
    <source>
        <dbReference type="ARBA" id="ARBA00022960"/>
    </source>
</evidence>
<feature type="transmembrane region" description="Helical" evidence="17">
    <location>
        <begin position="267"/>
        <end position="285"/>
    </location>
</feature>
<keyword evidence="10 17" id="KW-1133">Transmembrane helix</keyword>
<comment type="miscellaneous">
    <text evidence="17">Bacitracin is thought to be involved in the inhibition of peptidoglycan synthesis by sequestering undecaprenyl diphosphate, thereby reducing the pool of lipid carrier available.</text>
</comment>
<dbReference type="HAMAP" id="MF_01006">
    <property type="entry name" value="Undec_diphosphatase"/>
    <property type="match status" value="1"/>
</dbReference>
<protein>
    <recommendedName>
        <fullName evidence="4 17">Undecaprenyl-diphosphatase</fullName>
        <ecNumber evidence="3 17">3.6.1.27</ecNumber>
    </recommendedName>
    <alternativeName>
        <fullName evidence="15 17">Bacitracin resistance protein</fullName>
    </alternativeName>
    <alternativeName>
        <fullName evidence="14 17">Undecaprenyl pyrophosphate phosphatase</fullName>
    </alternativeName>
</protein>
<dbReference type="EC" id="3.6.1.27" evidence="3 17"/>
<name>A0ABW2AXM9_9MICO</name>
<keyword evidence="12 17" id="KW-0046">Antibiotic resistance</keyword>
<proteinExistence type="inferred from homology"/>
<dbReference type="Pfam" id="PF02673">
    <property type="entry name" value="BacA"/>
    <property type="match status" value="1"/>
</dbReference>
<reference evidence="19" key="1">
    <citation type="journal article" date="2019" name="Int. J. Syst. Evol. Microbiol.">
        <title>The Global Catalogue of Microorganisms (GCM) 10K type strain sequencing project: providing services to taxonomists for standard genome sequencing and annotation.</title>
        <authorList>
            <consortium name="The Broad Institute Genomics Platform"/>
            <consortium name="The Broad Institute Genome Sequencing Center for Infectious Disease"/>
            <person name="Wu L."/>
            <person name="Ma J."/>
        </authorList>
    </citation>
    <scope>NUCLEOTIDE SEQUENCE [LARGE SCALE GENOMIC DNA]</scope>
    <source>
        <strain evidence="19">NBRC 106593</strain>
    </source>
</reference>
<keyword evidence="9 17" id="KW-0573">Peptidoglycan synthesis</keyword>
<gene>
    <name evidence="17" type="primary">uppP</name>
    <name evidence="18" type="ORF">ACFQBT_17315</name>
</gene>
<evidence type="ECO:0000256" key="14">
    <source>
        <dbReference type="ARBA" id="ARBA00032707"/>
    </source>
</evidence>
<evidence type="ECO:0000256" key="5">
    <source>
        <dbReference type="ARBA" id="ARBA00022475"/>
    </source>
</evidence>
<keyword evidence="11 17" id="KW-0472">Membrane</keyword>
<feature type="transmembrane region" description="Helical" evidence="17">
    <location>
        <begin position="205"/>
        <end position="224"/>
    </location>
</feature>
<sequence>MTDLSYPQALVMGAIQGVAELFPVSSLGHSILVPAWIGGSWSDLVTQQSTRGHTPYLAFIVALHVATALALIVFYWKDWIAIFGGVGDLARERRLTTPRSRLAWWLILGTVPVCIIGLVLDKTLRTVFAKPIYAAIFLTLNGILLLAAELLTRRSTHQGTGLRDLGWVNATVIGASQAVALLPGFSRSGATISTGLLRGLNHERATRFAFLLATPVILAAGVLKIPELFGPEGKDIGGQILAGSVVAFVCAYLSTRFLTRYFHTRTLYPFVVYCLIAGGLSILRFA</sequence>
<keyword evidence="13 17" id="KW-0961">Cell wall biogenesis/degradation</keyword>
<evidence type="ECO:0000256" key="13">
    <source>
        <dbReference type="ARBA" id="ARBA00023316"/>
    </source>
</evidence>
<feature type="transmembrane region" description="Helical" evidence="17">
    <location>
        <begin position="102"/>
        <end position="120"/>
    </location>
</feature>
<organism evidence="18 19">
    <name type="scientific">Branchiibius cervicis</name>
    <dbReference type="NCBI Taxonomy" id="908252"/>
    <lineage>
        <taxon>Bacteria</taxon>
        <taxon>Bacillati</taxon>
        <taxon>Actinomycetota</taxon>
        <taxon>Actinomycetes</taxon>
        <taxon>Micrococcales</taxon>
        <taxon>Dermacoccaceae</taxon>
        <taxon>Branchiibius</taxon>
    </lineage>
</organism>
<dbReference type="InterPro" id="IPR003824">
    <property type="entry name" value="UppP"/>
</dbReference>
<comment type="function">
    <text evidence="17">Catalyzes the dephosphorylation of undecaprenyl diphosphate (UPP). Confers resistance to bacitracin.</text>
</comment>
<keyword evidence="5 17" id="KW-1003">Cell membrane</keyword>
<evidence type="ECO:0000256" key="16">
    <source>
        <dbReference type="ARBA" id="ARBA00047594"/>
    </source>
</evidence>
<dbReference type="Proteomes" id="UP001596356">
    <property type="component" value="Unassembled WGS sequence"/>
</dbReference>
<feature type="transmembrane region" description="Helical" evidence="17">
    <location>
        <begin position="236"/>
        <end position="255"/>
    </location>
</feature>
<accession>A0ABW2AXM9</accession>
<dbReference type="PANTHER" id="PTHR30622">
    <property type="entry name" value="UNDECAPRENYL-DIPHOSPHATASE"/>
    <property type="match status" value="1"/>
</dbReference>
<feature type="transmembrane region" description="Helical" evidence="17">
    <location>
        <begin position="132"/>
        <end position="153"/>
    </location>
</feature>
<evidence type="ECO:0000313" key="18">
    <source>
        <dbReference type="EMBL" id="MFC6715478.1"/>
    </source>
</evidence>
<comment type="caution">
    <text evidence="18">The sequence shown here is derived from an EMBL/GenBank/DDBJ whole genome shotgun (WGS) entry which is preliminary data.</text>
</comment>
<evidence type="ECO:0000256" key="3">
    <source>
        <dbReference type="ARBA" id="ARBA00012374"/>
    </source>
</evidence>
<evidence type="ECO:0000256" key="11">
    <source>
        <dbReference type="ARBA" id="ARBA00023136"/>
    </source>
</evidence>